<proteinExistence type="predicted"/>
<accession>A0A841HMG0</accession>
<sequence length="65" mass="7161">MTKLDRPLKREIEVGNEQYVVTLSPTDIKLTRKGHRKGIVLAWKDLLSGDAALATALNASVSEIE</sequence>
<dbReference type="Proteomes" id="UP000588068">
    <property type="component" value="Unassembled WGS sequence"/>
</dbReference>
<evidence type="ECO:0000313" key="1">
    <source>
        <dbReference type="EMBL" id="MBB6093933.1"/>
    </source>
</evidence>
<name>A0A841HMG0_9GAMM</name>
<dbReference type="AlphaFoldDB" id="A0A841HMG0"/>
<dbReference type="EMBL" id="JACHHZ010000003">
    <property type="protein sequence ID" value="MBB6093933.1"/>
    <property type="molecule type" value="Genomic_DNA"/>
</dbReference>
<comment type="caution">
    <text evidence="1">The sequence shown here is derived from an EMBL/GenBank/DDBJ whole genome shotgun (WGS) entry which is preliminary data.</text>
</comment>
<organism evidence="1 2">
    <name type="scientific">Povalibacter uvarum</name>
    <dbReference type="NCBI Taxonomy" id="732238"/>
    <lineage>
        <taxon>Bacteria</taxon>
        <taxon>Pseudomonadati</taxon>
        <taxon>Pseudomonadota</taxon>
        <taxon>Gammaproteobacteria</taxon>
        <taxon>Steroidobacterales</taxon>
        <taxon>Steroidobacteraceae</taxon>
        <taxon>Povalibacter</taxon>
    </lineage>
</organism>
<evidence type="ECO:0000313" key="2">
    <source>
        <dbReference type="Proteomes" id="UP000588068"/>
    </source>
</evidence>
<dbReference type="RefSeq" id="WP_184332754.1">
    <property type="nucleotide sequence ID" value="NZ_JACHHZ010000003.1"/>
</dbReference>
<gene>
    <name evidence="1" type="ORF">HNQ60_002814</name>
</gene>
<protein>
    <submittedName>
        <fullName evidence="1">Uncharacterized protein</fullName>
    </submittedName>
</protein>
<keyword evidence="2" id="KW-1185">Reference proteome</keyword>
<reference evidence="1 2" key="1">
    <citation type="submission" date="2020-08" db="EMBL/GenBank/DDBJ databases">
        <title>Genomic Encyclopedia of Type Strains, Phase IV (KMG-IV): sequencing the most valuable type-strain genomes for metagenomic binning, comparative biology and taxonomic classification.</title>
        <authorList>
            <person name="Goeker M."/>
        </authorList>
    </citation>
    <scope>NUCLEOTIDE SEQUENCE [LARGE SCALE GENOMIC DNA]</scope>
    <source>
        <strain evidence="1 2">DSM 26723</strain>
    </source>
</reference>